<comment type="caution">
    <text evidence="8">Lacks conserved residue(s) required for the propagation of feature annotation.</text>
</comment>
<comment type="pathway">
    <text evidence="1 8">Metabolic intermediate biosynthesis; chorismate biosynthesis; chorismate from D-erythrose 4-phosphate and phosphoenolpyruvate: step 4/7.</text>
</comment>
<dbReference type="Pfam" id="PF08501">
    <property type="entry name" value="Shikimate_dh_N"/>
    <property type="match status" value="1"/>
</dbReference>
<dbReference type="EC" id="1.1.1.25" evidence="2 8"/>
<comment type="subunit">
    <text evidence="8">Homodimer.</text>
</comment>
<name>A0A0M0GP58_9BACI</name>
<keyword evidence="3 8" id="KW-0028">Amino-acid biosynthesis</keyword>
<dbReference type="GO" id="GO:0008652">
    <property type="term" value="P:amino acid biosynthetic process"/>
    <property type="evidence" value="ECO:0007669"/>
    <property type="project" value="UniProtKB-KW"/>
</dbReference>
<keyword evidence="4 8" id="KW-0521">NADP</keyword>
<dbReference type="Gene3D" id="3.40.50.720">
    <property type="entry name" value="NAD(P)-binding Rossmann-like Domain"/>
    <property type="match status" value="1"/>
</dbReference>
<dbReference type="NCBIfam" id="TIGR00507">
    <property type="entry name" value="aroE"/>
    <property type="match status" value="1"/>
</dbReference>
<dbReference type="CDD" id="cd01065">
    <property type="entry name" value="NAD_bind_Shikimate_DH"/>
    <property type="match status" value="1"/>
</dbReference>
<dbReference type="GO" id="GO:0004764">
    <property type="term" value="F:shikimate 3-dehydrogenase (NADP+) activity"/>
    <property type="evidence" value="ECO:0007669"/>
    <property type="project" value="UniProtKB-UniRule"/>
</dbReference>
<protein>
    <recommendedName>
        <fullName evidence="2 8">Shikimate dehydrogenase (NADP(+))</fullName>
        <shortName evidence="8">SDH</shortName>
        <ecNumber evidence="2 8">1.1.1.25</ecNumber>
    </recommendedName>
</protein>
<keyword evidence="13" id="KW-1185">Reference proteome</keyword>
<keyword evidence="6 8" id="KW-0057">Aromatic amino acid biosynthesis</keyword>
<feature type="domain" description="Shikimate dehydrogenase substrate binding N-terminal" evidence="10">
    <location>
        <begin position="7"/>
        <end position="89"/>
    </location>
</feature>
<feature type="binding site" evidence="8">
    <location>
        <begin position="127"/>
        <end position="131"/>
    </location>
    <ligand>
        <name>NADP(+)</name>
        <dbReference type="ChEBI" id="CHEBI:58349"/>
    </ligand>
</feature>
<dbReference type="OrthoDB" id="9792692at2"/>
<dbReference type="Pfam" id="PF18317">
    <property type="entry name" value="SDH_C"/>
    <property type="match status" value="1"/>
</dbReference>
<feature type="binding site" evidence="8">
    <location>
        <position position="221"/>
    </location>
    <ligand>
        <name>shikimate</name>
        <dbReference type="ChEBI" id="CHEBI:36208"/>
    </ligand>
</feature>
<dbReference type="Pfam" id="PF01488">
    <property type="entry name" value="Shikimate_DH"/>
    <property type="match status" value="1"/>
</dbReference>
<evidence type="ECO:0000256" key="8">
    <source>
        <dbReference type="HAMAP-Rule" id="MF_00222"/>
    </source>
</evidence>
<dbReference type="PANTHER" id="PTHR21089">
    <property type="entry name" value="SHIKIMATE DEHYDROGENASE"/>
    <property type="match status" value="1"/>
</dbReference>
<dbReference type="NCBIfam" id="NF001319">
    <property type="entry name" value="PRK00258.3-3"/>
    <property type="match status" value="1"/>
</dbReference>
<dbReference type="STRING" id="189381.GCA_900166615_03948"/>
<evidence type="ECO:0000256" key="6">
    <source>
        <dbReference type="ARBA" id="ARBA00023141"/>
    </source>
</evidence>
<dbReference type="InterPro" id="IPR036291">
    <property type="entry name" value="NAD(P)-bd_dom_sf"/>
</dbReference>
<feature type="binding site" evidence="8">
    <location>
        <position position="242"/>
    </location>
    <ligand>
        <name>NADP(+)</name>
        <dbReference type="ChEBI" id="CHEBI:58349"/>
    </ligand>
</feature>
<dbReference type="InterPro" id="IPR041121">
    <property type="entry name" value="SDH_C"/>
</dbReference>
<evidence type="ECO:0000256" key="2">
    <source>
        <dbReference type="ARBA" id="ARBA00012962"/>
    </source>
</evidence>
<evidence type="ECO:0000259" key="10">
    <source>
        <dbReference type="Pfam" id="PF08501"/>
    </source>
</evidence>
<evidence type="ECO:0000256" key="7">
    <source>
        <dbReference type="ARBA" id="ARBA00049442"/>
    </source>
</evidence>
<reference evidence="13" key="1">
    <citation type="submission" date="2015-07" db="EMBL/GenBank/DDBJ databases">
        <title>Fjat-14235 jcm11544.</title>
        <authorList>
            <person name="Liu B."/>
            <person name="Wang J."/>
            <person name="Zhu Y."/>
            <person name="Liu G."/>
            <person name="Chen Q."/>
            <person name="Chen Z."/>
            <person name="Lan J."/>
            <person name="Che J."/>
            <person name="Ge C."/>
            <person name="Shi H."/>
            <person name="Pan Z."/>
            <person name="Liu X."/>
        </authorList>
    </citation>
    <scope>NUCLEOTIDE SEQUENCE [LARGE SCALE GENOMIC DNA]</scope>
    <source>
        <strain evidence="13">JCM 11544</strain>
    </source>
</reference>
<comment type="function">
    <text evidence="8">Involved in the biosynthesis of the chorismate, which leads to the biosynthesis of aromatic amino acids. Catalyzes the reversible NADPH linked reduction of 3-dehydroshikimate (DHSA) to yield shikimate (SA).</text>
</comment>
<dbReference type="InterPro" id="IPR006151">
    <property type="entry name" value="Shikm_DH/Glu-tRNA_Rdtase"/>
</dbReference>
<dbReference type="SUPFAM" id="SSF51735">
    <property type="entry name" value="NAD(P)-binding Rossmann-fold domains"/>
    <property type="match status" value="1"/>
</dbReference>
<dbReference type="Gene3D" id="3.40.50.10860">
    <property type="entry name" value="Leucine Dehydrogenase, chain A, domain 1"/>
    <property type="match status" value="1"/>
</dbReference>
<feature type="domain" description="SDH C-terminal" evidence="11">
    <location>
        <begin position="242"/>
        <end position="272"/>
    </location>
</feature>
<dbReference type="Proteomes" id="UP000037405">
    <property type="component" value="Unassembled WGS sequence"/>
</dbReference>
<comment type="similarity">
    <text evidence="8">Belongs to the shikimate dehydrogenase family.</text>
</comment>
<feature type="binding site" evidence="8">
    <location>
        <position position="87"/>
    </location>
    <ligand>
        <name>shikimate</name>
        <dbReference type="ChEBI" id="CHEBI:36208"/>
    </ligand>
</feature>
<dbReference type="AlphaFoldDB" id="A0A0M0GP58"/>
<dbReference type="GO" id="GO:0019632">
    <property type="term" value="P:shikimate metabolic process"/>
    <property type="evidence" value="ECO:0007669"/>
    <property type="project" value="InterPro"/>
</dbReference>
<feature type="binding site" evidence="8">
    <location>
        <position position="62"/>
    </location>
    <ligand>
        <name>shikimate</name>
        <dbReference type="ChEBI" id="CHEBI:36208"/>
    </ligand>
</feature>
<dbReference type="InterPro" id="IPR011342">
    <property type="entry name" value="Shikimate_DH"/>
</dbReference>
<dbReference type="GO" id="GO:0009073">
    <property type="term" value="P:aromatic amino acid family biosynthetic process"/>
    <property type="evidence" value="ECO:0007669"/>
    <property type="project" value="UniProtKB-KW"/>
</dbReference>
<evidence type="ECO:0000256" key="3">
    <source>
        <dbReference type="ARBA" id="ARBA00022605"/>
    </source>
</evidence>
<feature type="binding site" evidence="8">
    <location>
        <position position="249"/>
    </location>
    <ligand>
        <name>shikimate</name>
        <dbReference type="ChEBI" id="CHEBI:36208"/>
    </ligand>
</feature>
<evidence type="ECO:0000313" key="12">
    <source>
        <dbReference type="EMBL" id="KON91292.1"/>
    </source>
</evidence>
<feature type="binding site" evidence="8">
    <location>
        <begin position="151"/>
        <end position="156"/>
    </location>
    <ligand>
        <name>NADP(+)</name>
        <dbReference type="ChEBI" id="CHEBI:58349"/>
    </ligand>
</feature>
<evidence type="ECO:0000256" key="4">
    <source>
        <dbReference type="ARBA" id="ARBA00022857"/>
    </source>
</evidence>
<evidence type="ECO:0000259" key="11">
    <source>
        <dbReference type="Pfam" id="PF18317"/>
    </source>
</evidence>
<accession>A0A0M0GP58</accession>
<evidence type="ECO:0000313" key="13">
    <source>
        <dbReference type="Proteomes" id="UP000037405"/>
    </source>
</evidence>
<dbReference type="UniPathway" id="UPA00053">
    <property type="reaction ID" value="UER00087"/>
</dbReference>
<dbReference type="EMBL" id="LGUE01000001">
    <property type="protein sequence ID" value="KON91292.1"/>
    <property type="molecule type" value="Genomic_DNA"/>
</dbReference>
<dbReference type="PANTHER" id="PTHR21089:SF1">
    <property type="entry name" value="BIFUNCTIONAL 3-DEHYDROQUINATE DEHYDRATASE_SHIKIMATE DEHYDROGENASE, CHLOROPLASTIC"/>
    <property type="match status" value="1"/>
</dbReference>
<organism evidence="12 13">
    <name type="scientific">Rossellomorea marisflavi</name>
    <dbReference type="NCBI Taxonomy" id="189381"/>
    <lineage>
        <taxon>Bacteria</taxon>
        <taxon>Bacillati</taxon>
        <taxon>Bacillota</taxon>
        <taxon>Bacilli</taxon>
        <taxon>Bacillales</taxon>
        <taxon>Bacillaceae</taxon>
        <taxon>Rossellomorea</taxon>
    </lineage>
</organism>
<dbReference type="GO" id="GO:0050661">
    <property type="term" value="F:NADP binding"/>
    <property type="evidence" value="ECO:0007669"/>
    <property type="project" value="InterPro"/>
</dbReference>
<evidence type="ECO:0000256" key="1">
    <source>
        <dbReference type="ARBA" id="ARBA00004871"/>
    </source>
</evidence>
<dbReference type="HAMAP" id="MF_00222">
    <property type="entry name" value="Shikimate_DH_AroE"/>
    <property type="match status" value="1"/>
</dbReference>
<dbReference type="SUPFAM" id="SSF53223">
    <property type="entry name" value="Aminoacid dehydrogenase-like, N-terminal domain"/>
    <property type="match status" value="1"/>
</dbReference>
<comment type="catalytic activity">
    <reaction evidence="7 8">
        <text>shikimate + NADP(+) = 3-dehydroshikimate + NADPH + H(+)</text>
        <dbReference type="Rhea" id="RHEA:17737"/>
        <dbReference type="ChEBI" id="CHEBI:15378"/>
        <dbReference type="ChEBI" id="CHEBI:16630"/>
        <dbReference type="ChEBI" id="CHEBI:36208"/>
        <dbReference type="ChEBI" id="CHEBI:57783"/>
        <dbReference type="ChEBI" id="CHEBI:58349"/>
        <dbReference type="EC" id="1.1.1.25"/>
    </reaction>
</comment>
<feature type="active site" description="Proton acceptor" evidence="8">
    <location>
        <position position="66"/>
    </location>
</feature>
<feature type="binding site" evidence="8">
    <location>
        <begin position="15"/>
        <end position="17"/>
    </location>
    <ligand>
        <name>shikimate</name>
        <dbReference type="ChEBI" id="CHEBI:36208"/>
    </ligand>
</feature>
<comment type="caution">
    <text evidence="12">The sequence shown here is derived from an EMBL/GenBank/DDBJ whole genome shotgun (WGS) entry which is preliminary data.</text>
</comment>
<feature type="binding site" evidence="8">
    <location>
        <position position="219"/>
    </location>
    <ligand>
        <name>NADP(+)</name>
        <dbReference type="ChEBI" id="CHEBI:58349"/>
    </ligand>
</feature>
<evidence type="ECO:0000256" key="5">
    <source>
        <dbReference type="ARBA" id="ARBA00023002"/>
    </source>
</evidence>
<feature type="binding site" evidence="8">
    <location>
        <position position="102"/>
    </location>
    <ligand>
        <name>shikimate</name>
        <dbReference type="ChEBI" id="CHEBI:36208"/>
    </ligand>
</feature>
<dbReference type="RefSeq" id="WP_053426503.1">
    <property type="nucleotide sequence ID" value="NZ_JAMQJB010000021.1"/>
</dbReference>
<sequence>MNHLYGVIGDPIAHSMSPVMHQAALEDSGLEGTYMKFHVTPDALPQAIGGIRALGIRGVNITVPHKVAVMELLDRIDPLAESIGAVNTIVNDNGVLTGYNTDGPGYVEGLQKALVGDVTDKSVLMLGAGGAAKAIFYSLASIGVTHIDIANRTETRAADMIAACPFAISSSFIPMDEAGAAVSRYDIIIQTTSIGMSPDVGHSPLAFDSVKEGSLFSDIIYNPLETAIMKRARELGAQTQNGLEMFVHQGALAFEKWTGITPDTETMKKIVLKQLGGQHVNR</sequence>
<dbReference type="InterPro" id="IPR013708">
    <property type="entry name" value="Shikimate_DH-bd_N"/>
</dbReference>
<dbReference type="FunFam" id="3.40.50.10860:FF:000004">
    <property type="entry name" value="Quinate/shikimate dehydrogenase"/>
    <property type="match status" value="1"/>
</dbReference>
<gene>
    <name evidence="8" type="primary">aroE</name>
    <name evidence="12" type="ORF">AF331_01805</name>
</gene>
<evidence type="ECO:0000259" key="9">
    <source>
        <dbReference type="Pfam" id="PF01488"/>
    </source>
</evidence>
<keyword evidence="5 8" id="KW-0560">Oxidoreductase</keyword>
<dbReference type="GO" id="GO:0005829">
    <property type="term" value="C:cytosol"/>
    <property type="evidence" value="ECO:0007669"/>
    <property type="project" value="TreeGrafter"/>
</dbReference>
<dbReference type="InterPro" id="IPR022893">
    <property type="entry name" value="Shikimate_DH_fam"/>
</dbReference>
<dbReference type="PATRIC" id="fig|189381.12.peg.444"/>
<dbReference type="InterPro" id="IPR046346">
    <property type="entry name" value="Aminoacid_DH-like_N_sf"/>
</dbReference>
<proteinExistence type="inferred from homology"/>
<dbReference type="GO" id="GO:0009423">
    <property type="term" value="P:chorismate biosynthetic process"/>
    <property type="evidence" value="ECO:0007669"/>
    <property type="project" value="UniProtKB-UniRule"/>
</dbReference>
<feature type="domain" description="Quinate/shikimate 5-dehydrogenase/glutamyl-tRNA reductase" evidence="9">
    <location>
        <begin position="112"/>
        <end position="193"/>
    </location>
</feature>